<keyword evidence="6" id="KW-0812">Transmembrane</keyword>
<dbReference type="SUPFAM" id="SSF111369">
    <property type="entry name" value="HlyD-like secretion proteins"/>
    <property type="match status" value="1"/>
</dbReference>
<dbReference type="PANTHER" id="PTHR30469:SF11">
    <property type="entry name" value="BLL4320 PROTEIN"/>
    <property type="match status" value="1"/>
</dbReference>
<dbReference type="InterPro" id="IPR058625">
    <property type="entry name" value="MdtA-like_BSH"/>
</dbReference>
<keyword evidence="4" id="KW-0175">Coiled coil</keyword>
<evidence type="ECO:0000256" key="3">
    <source>
        <dbReference type="ARBA" id="ARBA00022448"/>
    </source>
</evidence>
<feature type="region of interest" description="Disordered" evidence="5">
    <location>
        <begin position="321"/>
        <end position="348"/>
    </location>
</feature>
<accession>A0ABN8WWK7</accession>
<feature type="coiled-coil region" evidence="4">
    <location>
        <begin position="112"/>
        <end position="175"/>
    </location>
</feature>
<dbReference type="PANTHER" id="PTHR30469">
    <property type="entry name" value="MULTIDRUG RESISTANCE PROTEIN MDTA"/>
    <property type="match status" value="1"/>
</dbReference>
<evidence type="ECO:0000256" key="4">
    <source>
        <dbReference type="SAM" id="Coils"/>
    </source>
</evidence>
<keyword evidence="3" id="KW-0813">Transport</keyword>
<evidence type="ECO:0000256" key="5">
    <source>
        <dbReference type="SAM" id="MobiDB-lite"/>
    </source>
</evidence>
<keyword evidence="12" id="KW-1185">Reference proteome</keyword>
<evidence type="ECO:0000259" key="8">
    <source>
        <dbReference type="Pfam" id="PF25917"/>
    </source>
</evidence>
<dbReference type="InterPro" id="IPR058627">
    <property type="entry name" value="MdtA-like_C"/>
</dbReference>
<dbReference type="InterPro" id="IPR006143">
    <property type="entry name" value="RND_pump_MFP"/>
</dbReference>
<dbReference type="Pfam" id="PF25917">
    <property type="entry name" value="BSH_RND"/>
    <property type="match status" value="1"/>
</dbReference>
<dbReference type="Proteomes" id="UP001162030">
    <property type="component" value="Chromosome"/>
</dbReference>
<dbReference type="Pfam" id="PF25967">
    <property type="entry name" value="RND-MFP_C"/>
    <property type="match status" value="1"/>
</dbReference>
<feature type="domain" description="Multidrug resistance protein MdtA-like C-terminal permuted SH3" evidence="10">
    <location>
        <begin position="358"/>
        <end position="385"/>
    </location>
</feature>
<feature type="domain" description="CusB-like beta-barrel" evidence="9">
    <location>
        <begin position="220"/>
        <end position="288"/>
    </location>
</feature>
<feature type="transmembrane region" description="Helical" evidence="6">
    <location>
        <begin position="21"/>
        <end position="39"/>
    </location>
</feature>
<dbReference type="Pfam" id="PF25876">
    <property type="entry name" value="HH_MFP_RND"/>
    <property type="match status" value="1"/>
</dbReference>
<feature type="domain" description="Multidrug resistance protein MdtA-like alpha-helical hairpin" evidence="7">
    <location>
        <begin position="121"/>
        <end position="171"/>
    </location>
</feature>
<evidence type="ECO:0000259" key="9">
    <source>
        <dbReference type="Pfam" id="PF25954"/>
    </source>
</evidence>
<keyword evidence="6" id="KW-1133">Transmembrane helix</keyword>
<keyword evidence="6" id="KW-0472">Membrane</keyword>
<dbReference type="Gene3D" id="1.10.287.470">
    <property type="entry name" value="Helix hairpin bin"/>
    <property type="match status" value="1"/>
</dbReference>
<evidence type="ECO:0000259" key="10">
    <source>
        <dbReference type="Pfam" id="PF25967"/>
    </source>
</evidence>
<dbReference type="InterPro" id="IPR058624">
    <property type="entry name" value="MdtA-like_HH"/>
</dbReference>
<evidence type="ECO:0000256" key="6">
    <source>
        <dbReference type="SAM" id="Phobius"/>
    </source>
</evidence>
<comment type="similarity">
    <text evidence="2">Belongs to the membrane fusion protein (MFP) (TC 8.A.1) family.</text>
</comment>
<dbReference type="InterPro" id="IPR058792">
    <property type="entry name" value="Beta-barrel_RND_2"/>
</dbReference>
<evidence type="ECO:0000313" key="11">
    <source>
        <dbReference type="EMBL" id="CAI8728956.1"/>
    </source>
</evidence>
<name>A0ABN8WWK7_9GAMM</name>
<evidence type="ECO:0000259" key="7">
    <source>
        <dbReference type="Pfam" id="PF25876"/>
    </source>
</evidence>
<sequence>MAQRLAHEKESVFGGVFRWRILAGFAVLAVLALVGYWIWSRMAGERGSEEPPEMPPVTVTAARAEVEVWRTELDAIGHLGAVQGVQVTTEVAGMVEAIGFESGAEVEQGSTLVQLNTDIDRARLARLEAEAEQARRDLARIRELAQRRFVSESEREQAATRVETLEAQVREQRVLIGKKRIEAPFSGVLGLRYVNLGQYLEPGQAVVDLQSIAPIYADFTLPARHYGVVGPGLPIRVQVDAYPDRPFEGEISAVSPGVEQETHNFNVRATLPNSDRLLRPGMFADVIVTLPDRRRVVTVPATAVSYSPYGDVVFLIREEEDGATPPGDHAGRRENRVDPATSSASASGQRIYRVQRVFVTAGERRGIRVEIRKGIEPGDRVVTSGQLKLSDGARVLISDEDVLPEVDPIPKGP</sequence>
<dbReference type="NCBIfam" id="TIGR01730">
    <property type="entry name" value="RND_mfp"/>
    <property type="match status" value="1"/>
</dbReference>
<evidence type="ECO:0000313" key="12">
    <source>
        <dbReference type="Proteomes" id="UP001162030"/>
    </source>
</evidence>
<evidence type="ECO:0000256" key="1">
    <source>
        <dbReference type="ARBA" id="ARBA00004196"/>
    </source>
</evidence>
<evidence type="ECO:0000256" key="2">
    <source>
        <dbReference type="ARBA" id="ARBA00009477"/>
    </source>
</evidence>
<feature type="domain" description="Multidrug resistance protein MdtA-like barrel-sandwich hybrid" evidence="8">
    <location>
        <begin position="85"/>
        <end position="205"/>
    </location>
</feature>
<dbReference type="Gene3D" id="2.40.30.170">
    <property type="match status" value="1"/>
</dbReference>
<reference evidence="11 12" key="1">
    <citation type="submission" date="2023-03" db="EMBL/GenBank/DDBJ databases">
        <authorList>
            <person name="Pearce D."/>
        </authorList>
    </citation>
    <scope>NUCLEOTIDE SEQUENCE [LARGE SCALE GENOMIC DNA]</scope>
    <source>
        <strain evidence="11">Msz</strain>
    </source>
</reference>
<dbReference type="Gene3D" id="2.40.420.20">
    <property type="match status" value="1"/>
</dbReference>
<protein>
    <submittedName>
        <fullName evidence="11">Membrane fusion protein, multidrug efflux system</fullName>
    </submittedName>
</protein>
<dbReference type="EMBL" id="OX458333">
    <property type="protein sequence ID" value="CAI8728956.1"/>
    <property type="molecule type" value="Genomic_DNA"/>
</dbReference>
<comment type="subcellular location">
    <subcellularLocation>
        <location evidence="1">Cell envelope</location>
    </subcellularLocation>
</comment>
<proteinExistence type="inferred from homology"/>
<organism evidence="11 12">
    <name type="scientific">Methylocaldum szegediense</name>
    <dbReference type="NCBI Taxonomy" id="73780"/>
    <lineage>
        <taxon>Bacteria</taxon>
        <taxon>Pseudomonadati</taxon>
        <taxon>Pseudomonadota</taxon>
        <taxon>Gammaproteobacteria</taxon>
        <taxon>Methylococcales</taxon>
        <taxon>Methylococcaceae</taxon>
        <taxon>Methylocaldum</taxon>
    </lineage>
</organism>
<dbReference type="Gene3D" id="2.40.50.100">
    <property type="match status" value="1"/>
</dbReference>
<dbReference type="Pfam" id="PF25954">
    <property type="entry name" value="Beta-barrel_RND_2"/>
    <property type="match status" value="1"/>
</dbReference>
<dbReference type="RefSeq" id="WP_317963621.1">
    <property type="nucleotide sequence ID" value="NZ_OX458333.1"/>
</dbReference>
<gene>
    <name evidence="11" type="ORF">MSZNOR_0243</name>
</gene>